<dbReference type="EMBL" id="KI631110">
    <property type="protein sequence ID" value="EYU30210.1"/>
    <property type="molecule type" value="Genomic_DNA"/>
</dbReference>
<dbReference type="STRING" id="4155.A0A022QUK7"/>
<dbReference type="SUPFAM" id="SSF81383">
    <property type="entry name" value="F-box domain"/>
    <property type="match status" value="1"/>
</dbReference>
<dbReference type="InterPro" id="IPR001810">
    <property type="entry name" value="F-box_dom"/>
</dbReference>
<dbReference type="Pfam" id="PF24758">
    <property type="entry name" value="LRR_At5g56370"/>
    <property type="match status" value="1"/>
</dbReference>
<organism evidence="2 3">
    <name type="scientific">Erythranthe guttata</name>
    <name type="common">Yellow monkey flower</name>
    <name type="synonym">Mimulus guttatus</name>
    <dbReference type="NCBI Taxonomy" id="4155"/>
    <lineage>
        <taxon>Eukaryota</taxon>
        <taxon>Viridiplantae</taxon>
        <taxon>Streptophyta</taxon>
        <taxon>Embryophyta</taxon>
        <taxon>Tracheophyta</taxon>
        <taxon>Spermatophyta</taxon>
        <taxon>Magnoliopsida</taxon>
        <taxon>eudicotyledons</taxon>
        <taxon>Gunneridae</taxon>
        <taxon>Pentapetalae</taxon>
        <taxon>asterids</taxon>
        <taxon>lamiids</taxon>
        <taxon>Lamiales</taxon>
        <taxon>Phrymaceae</taxon>
        <taxon>Erythranthe</taxon>
    </lineage>
</organism>
<dbReference type="Gene3D" id="3.80.10.10">
    <property type="entry name" value="Ribonuclease Inhibitor"/>
    <property type="match status" value="1"/>
</dbReference>
<sequence>MDRISDLPKDILQRILYFLSQEDAVRTSVLSKSWRDIWCTRPNLDFSSDNFKGQRKKFISIMDETLQRYYDRRLSVEEFHLSISLGDLFYDFDHESAPFLEKWIPLLTDTGTKKFRLSIRTRWNTGRVRLPPVVFGAESLHDLHVESFSLDQMAIQSIVFLKNLKSLRLEKVCIEDESFNKIISNCIFIETLVVKDCKRLRTIKIIFAHGLCPIEVHPPSLETIDISDGNLRFNKGADFRNLEDLSLCNVKSSLEHLSSCKFPSLKYLNISGWPDLKETQIFIDAPNIRNFDFIEKFVPSISFAATF</sequence>
<proteinExistence type="predicted"/>
<dbReference type="Proteomes" id="UP000030748">
    <property type="component" value="Unassembled WGS sequence"/>
</dbReference>
<dbReference type="PANTHER" id="PTHR31639">
    <property type="entry name" value="F-BOX PROTEIN-LIKE"/>
    <property type="match status" value="1"/>
</dbReference>
<dbReference type="InterPro" id="IPR055411">
    <property type="entry name" value="LRR_FXL15/At3g58940/PEG3-like"/>
</dbReference>
<keyword evidence="3" id="KW-1185">Reference proteome</keyword>
<dbReference type="Gene3D" id="1.20.1280.50">
    <property type="match status" value="1"/>
</dbReference>
<evidence type="ECO:0000313" key="2">
    <source>
        <dbReference type="EMBL" id="EYU30210.1"/>
    </source>
</evidence>
<dbReference type="PhylomeDB" id="A0A022QUK7"/>
<protein>
    <recommendedName>
        <fullName evidence="1">F-box domain-containing protein</fullName>
    </recommendedName>
</protein>
<reference evidence="2 3" key="1">
    <citation type="journal article" date="2013" name="Proc. Natl. Acad. Sci. U.S.A.">
        <title>Fine-scale variation in meiotic recombination in Mimulus inferred from population shotgun sequencing.</title>
        <authorList>
            <person name="Hellsten U."/>
            <person name="Wright K.M."/>
            <person name="Jenkins J."/>
            <person name="Shu S."/>
            <person name="Yuan Y."/>
            <person name="Wessler S.R."/>
            <person name="Schmutz J."/>
            <person name="Willis J.H."/>
            <person name="Rokhsar D.S."/>
        </authorList>
    </citation>
    <scope>NUCLEOTIDE SEQUENCE [LARGE SCALE GENOMIC DNA]</scope>
    <source>
        <strain evidence="3">cv. DUN x IM62</strain>
    </source>
</reference>
<dbReference type="InterPro" id="IPR053781">
    <property type="entry name" value="F-box_AtFBL13-like"/>
</dbReference>
<dbReference type="Pfam" id="PF00646">
    <property type="entry name" value="F-box"/>
    <property type="match status" value="1"/>
</dbReference>
<dbReference type="InterPro" id="IPR036047">
    <property type="entry name" value="F-box-like_dom_sf"/>
</dbReference>
<dbReference type="AlphaFoldDB" id="A0A022QUK7"/>
<gene>
    <name evidence="2" type="ORF">MIMGU_mgv1a021323mg</name>
</gene>
<dbReference type="SUPFAM" id="SSF52047">
    <property type="entry name" value="RNI-like"/>
    <property type="match status" value="1"/>
</dbReference>
<feature type="domain" description="F-box" evidence="1">
    <location>
        <begin position="1"/>
        <end position="37"/>
    </location>
</feature>
<evidence type="ECO:0000259" key="1">
    <source>
        <dbReference type="PROSITE" id="PS50181"/>
    </source>
</evidence>
<name>A0A022QUK7_ERYGU</name>
<evidence type="ECO:0000313" key="3">
    <source>
        <dbReference type="Proteomes" id="UP000030748"/>
    </source>
</evidence>
<accession>A0A022QUK7</accession>
<dbReference type="CDD" id="cd22160">
    <property type="entry name" value="F-box_AtFBL13-like"/>
    <property type="match status" value="1"/>
</dbReference>
<dbReference type="InterPro" id="IPR032675">
    <property type="entry name" value="LRR_dom_sf"/>
</dbReference>
<feature type="non-terminal residue" evidence="2">
    <location>
        <position position="307"/>
    </location>
</feature>
<dbReference type="PROSITE" id="PS50181">
    <property type="entry name" value="FBOX"/>
    <property type="match status" value="1"/>
</dbReference>
<dbReference type="eggNOG" id="ENOG502S269">
    <property type="taxonomic scope" value="Eukaryota"/>
</dbReference>
<dbReference type="PANTHER" id="PTHR31639:SF42">
    <property type="entry name" value="OS02G0160200 PROTEIN"/>
    <property type="match status" value="1"/>
</dbReference>